<evidence type="ECO:0000256" key="2">
    <source>
        <dbReference type="SAM" id="SignalP"/>
    </source>
</evidence>
<protein>
    <submittedName>
        <fullName evidence="3">Uncharacterized protein</fullName>
    </submittedName>
</protein>
<proteinExistence type="predicted"/>
<keyword evidence="2" id="KW-0732">Signal</keyword>
<feature type="chain" id="PRO_5013567630" evidence="2">
    <location>
        <begin position="24"/>
        <end position="515"/>
    </location>
</feature>
<accession>A0A2H0N5Y7</accession>
<dbReference type="EMBL" id="PCWN01000005">
    <property type="protein sequence ID" value="PIR04302.1"/>
    <property type="molecule type" value="Genomic_DNA"/>
</dbReference>
<evidence type="ECO:0000313" key="4">
    <source>
        <dbReference type="Proteomes" id="UP000229600"/>
    </source>
</evidence>
<comment type="caution">
    <text evidence="3">The sequence shown here is derived from an EMBL/GenBank/DDBJ whole genome shotgun (WGS) entry which is preliminary data.</text>
</comment>
<dbReference type="AlphaFoldDB" id="A0A2H0N5Y7"/>
<sequence>MKIKFFIVLVLLTTFFLPHVANASVDQRCFSKSQCIQLRKDMNLPSNQIENGFYTGKKETLEACGEKNGKGELLGFCLPAGTVTTQVTFGDSNSFLNLGEFMQKMYKYGISAGIFLATVMIIFAGLQWTASAGNPGAISSAKKKISGSLVGLIFLLFSYSILHTINPYLVKLRLPQTWMINTAGLAPVYCSEVNTPMALAVKQEEKKLANYKVDVIDAIKNKRIKESPKYELDKDQTTCESDYFVDGSGGATCTGTVCPGGLLCYKKGLEVAQKNCYPGTFAGVITNKNLSQRLGYTLAQSDAHVGAFLGTVTEWWEWPWIEENSYPINLAIGCRNGDFTYADKDDVVDYQYVVNPVSNKSNETLTQWYSILLPHVEGTITRAENYCSKRGGVRGYALTVNMNETADPSNERHYLGRVGRNSVDLGDDEAFQINLARGWNTFTDVLLTEDDLKNGNVIDIDTSKIVDIDTAFSAWGEGKDLLYEKYYGYLGYCGNHAWFKNGVEKILKCLAKTEN</sequence>
<dbReference type="Proteomes" id="UP000229600">
    <property type="component" value="Unassembled WGS sequence"/>
</dbReference>
<keyword evidence="1" id="KW-0472">Membrane</keyword>
<keyword evidence="1" id="KW-1133">Transmembrane helix</keyword>
<organism evidence="3 4">
    <name type="scientific">Candidatus Magasanikbacteria bacterium CG11_big_fil_rev_8_21_14_0_20_39_34</name>
    <dbReference type="NCBI Taxonomy" id="1974653"/>
    <lineage>
        <taxon>Bacteria</taxon>
        <taxon>Candidatus Magasanikiibacteriota</taxon>
    </lineage>
</organism>
<keyword evidence="1" id="KW-0812">Transmembrane</keyword>
<feature type="transmembrane region" description="Helical" evidence="1">
    <location>
        <begin position="149"/>
        <end position="169"/>
    </location>
</feature>
<feature type="transmembrane region" description="Helical" evidence="1">
    <location>
        <begin position="108"/>
        <end position="128"/>
    </location>
</feature>
<name>A0A2H0N5Y7_9BACT</name>
<evidence type="ECO:0000313" key="3">
    <source>
        <dbReference type="EMBL" id="PIR04302.1"/>
    </source>
</evidence>
<feature type="signal peptide" evidence="2">
    <location>
        <begin position="1"/>
        <end position="23"/>
    </location>
</feature>
<evidence type="ECO:0000256" key="1">
    <source>
        <dbReference type="SAM" id="Phobius"/>
    </source>
</evidence>
<reference evidence="3 4" key="1">
    <citation type="submission" date="2017-09" db="EMBL/GenBank/DDBJ databases">
        <title>Depth-based differentiation of microbial function through sediment-hosted aquifers and enrichment of novel symbionts in the deep terrestrial subsurface.</title>
        <authorList>
            <person name="Probst A.J."/>
            <person name="Ladd B."/>
            <person name="Jarett J.K."/>
            <person name="Geller-Mcgrath D.E."/>
            <person name="Sieber C.M."/>
            <person name="Emerson J.B."/>
            <person name="Anantharaman K."/>
            <person name="Thomas B.C."/>
            <person name="Malmstrom R."/>
            <person name="Stieglmeier M."/>
            <person name="Klingl A."/>
            <person name="Woyke T."/>
            <person name="Ryan C.M."/>
            <person name="Banfield J.F."/>
        </authorList>
    </citation>
    <scope>NUCLEOTIDE SEQUENCE [LARGE SCALE GENOMIC DNA]</scope>
    <source>
        <strain evidence="3">CG11_big_fil_rev_8_21_14_0_20_39_34</strain>
    </source>
</reference>
<gene>
    <name evidence="3" type="ORF">COV59_01555</name>
</gene>